<dbReference type="AlphaFoldDB" id="A0A2D2CYS2"/>
<dbReference type="SUPFAM" id="SSF52540">
    <property type="entry name" value="P-loop containing nucleoside triphosphate hydrolases"/>
    <property type="match status" value="1"/>
</dbReference>
<accession>A0A2D2CYS2</accession>
<keyword evidence="6" id="KW-1185">Reference proteome</keyword>
<evidence type="ECO:0000256" key="1">
    <source>
        <dbReference type="ARBA" id="ARBA00005417"/>
    </source>
</evidence>
<evidence type="ECO:0000256" key="3">
    <source>
        <dbReference type="SAM" id="MobiDB-lite"/>
    </source>
</evidence>
<dbReference type="Gene3D" id="3.40.50.300">
    <property type="entry name" value="P-loop containing nucleotide triphosphate hydrolases"/>
    <property type="match status" value="1"/>
</dbReference>
<gene>
    <name evidence="5" type="ORF">CQW49_08290</name>
</gene>
<dbReference type="KEGG" id="mtw:CQW49_08290"/>
<keyword evidence="2" id="KW-0813">Transport</keyword>
<feature type="region of interest" description="Disordered" evidence="3">
    <location>
        <begin position="1"/>
        <end position="21"/>
    </location>
</feature>
<evidence type="ECO:0000313" key="6">
    <source>
        <dbReference type="Proteomes" id="UP000230709"/>
    </source>
</evidence>
<proteinExistence type="inferred from homology"/>
<feature type="domain" description="ABC transporter" evidence="4">
    <location>
        <begin position="45"/>
        <end position="93"/>
    </location>
</feature>
<dbReference type="GO" id="GO:0016887">
    <property type="term" value="F:ATP hydrolysis activity"/>
    <property type="evidence" value="ECO:0007669"/>
    <property type="project" value="InterPro"/>
</dbReference>
<dbReference type="PANTHER" id="PTHR42788:SF13">
    <property type="entry name" value="ALIPHATIC SULFONATES IMPORT ATP-BINDING PROTEIN SSUB"/>
    <property type="match status" value="1"/>
</dbReference>
<name>A0A2D2CYS2_METT3</name>
<dbReference type="GO" id="GO:0005524">
    <property type="term" value="F:ATP binding"/>
    <property type="evidence" value="ECO:0007669"/>
    <property type="project" value="InterPro"/>
</dbReference>
<dbReference type="STRING" id="595536.GCA_000178815_03489"/>
<dbReference type="EMBL" id="CP023737">
    <property type="protein sequence ID" value="ATQ67888.1"/>
    <property type="molecule type" value="Genomic_DNA"/>
</dbReference>
<dbReference type="Proteomes" id="UP000230709">
    <property type="component" value="Chromosome"/>
</dbReference>
<evidence type="ECO:0000259" key="4">
    <source>
        <dbReference type="Pfam" id="PF00005"/>
    </source>
</evidence>
<dbReference type="InterPro" id="IPR027417">
    <property type="entry name" value="P-loop_NTPase"/>
</dbReference>
<protein>
    <recommendedName>
        <fullName evidence="4">ABC transporter domain-containing protein</fullName>
    </recommendedName>
</protein>
<evidence type="ECO:0000313" key="5">
    <source>
        <dbReference type="EMBL" id="ATQ67888.1"/>
    </source>
</evidence>
<dbReference type="InterPro" id="IPR003439">
    <property type="entry name" value="ABC_transporter-like_ATP-bd"/>
</dbReference>
<dbReference type="InterPro" id="IPR050166">
    <property type="entry name" value="ABC_transporter_ATP-bind"/>
</dbReference>
<evidence type="ECO:0000256" key="2">
    <source>
        <dbReference type="ARBA" id="ARBA00022448"/>
    </source>
</evidence>
<organism evidence="5 6">
    <name type="scientific">Methylosinus trichosporium (strain ATCC 35070 / NCIMB 11131 / UNIQEM 75 / OB3b)</name>
    <dbReference type="NCBI Taxonomy" id="595536"/>
    <lineage>
        <taxon>Bacteria</taxon>
        <taxon>Pseudomonadati</taxon>
        <taxon>Pseudomonadota</taxon>
        <taxon>Alphaproteobacteria</taxon>
        <taxon>Hyphomicrobiales</taxon>
        <taxon>Methylocystaceae</taxon>
        <taxon>Methylosinus</taxon>
    </lineage>
</organism>
<dbReference type="Pfam" id="PF00005">
    <property type="entry name" value="ABC_tran"/>
    <property type="match status" value="1"/>
</dbReference>
<sequence length="104" mass="10678">MNDMLFASRLRTPAEAAGPPPAQTLRGLVELHDVTVGYGTQLALAELRLAVRPGEFLCLLGPSGCGKSTAFNVIASFVRPTAGEAQVDGAIVRGPGPEAQSCSG</sequence>
<dbReference type="PANTHER" id="PTHR42788">
    <property type="entry name" value="TAURINE IMPORT ATP-BINDING PROTEIN-RELATED"/>
    <property type="match status" value="1"/>
</dbReference>
<reference evidence="6" key="1">
    <citation type="submission" date="2017-10" db="EMBL/GenBank/DDBJ databases">
        <title>Completed PacBio SMRT sequence of Methylosinus trichosporium OB3b reveals presence of a third large plasmid.</title>
        <authorList>
            <person name="Charles T.C."/>
            <person name="Lynch M.D.J."/>
            <person name="Heil J.R."/>
            <person name="Cheng J."/>
        </authorList>
    </citation>
    <scope>NUCLEOTIDE SEQUENCE [LARGE SCALE GENOMIC DNA]</scope>
    <source>
        <strain evidence="6">OB3b</strain>
    </source>
</reference>
<comment type="similarity">
    <text evidence="1">Belongs to the ABC transporter superfamily.</text>
</comment>